<feature type="signal peptide" evidence="1">
    <location>
        <begin position="1"/>
        <end position="18"/>
    </location>
</feature>
<dbReference type="EMBL" id="MG733002">
    <property type="protein sequence ID" value="AXY94678.1"/>
    <property type="molecule type" value="mRNA"/>
</dbReference>
<protein>
    <submittedName>
        <fullName evidence="2">Paralytic protein 1</fullName>
    </submittedName>
</protein>
<keyword evidence="1" id="KW-0732">Signal</keyword>
<proteinExistence type="evidence at transcript level"/>
<reference evidence="2" key="1">
    <citation type="submission" date="2017-12" db="EMBL/GenBank/DDBJ databases">
        <title>Isolation and Characterization of the gene encoding a paralytic protein from the wasp Habrobracon hebetor.</title>
        <authorList>
            <person name="Zurovec M."/>
            <person name="Martinkova B."/>
            <person name="Zaloudikova A."/>
            <person name="Shaik H.A."/>
            <person name="Konik P."/>
            <person name="Strnad H."/>
            <person name="Sehadova H."/>
            <person name="Kodrik D."/>
        </authorList>
    </citation>
    <scope>NUCLEOTIDE SEQUENCE</scope>
    <source>
        <tissue evidence="2">Venom gland</tissue>
    </source>
</reference>
<dbReference type="AlphaFoldDB" id="A0A455LAP2"/>
<accession>A0A455LAP2</accession>
<evidence type="ECO:0000256" key="1">
    <source>
        <dbReference type="SAM" id="SignalP"/>
    </source>
</evidence>
<feature type="chain" id="PRO_5019733854" evidence="1">
    <location>
        <begin position="19"/>
        <end position="105"/>
    </location>
</feature>
<gene>
    <name evidence="2" type="primary">Pp1</name>
</gene>
<evidence type="ECO:0000313" key="2">
    <source>
        <dbReference type="EMBL" id="AXY94678.1"/>
    </source>
</evidence>
<dbReference type="SMR" id="A0A455LAP2"/>
<sequence length="105" mass="11094">MKFVICLSLALLATSVFAERTPDGTETFEAVRKVMAGEELLSRDKRGLFDFIVHAKDILGGIGNLAKGIEDAINKVKVVVDKVQGQAAAQAAAAGIQLPSKPASR</sequence>
<organism evidence="2">
    <name type="scientific">Habrobracon hebetor</name>
    <dbReference type="NCBI Taxonomy" id="69819"/>
    <lineage>
        <taxon>Eukaryota</taxon>
        <taxon>Metazoa</taxon>
        <taxon>Ecdysozoa</taxon>
        <taxon>Arthropoda</taxon>
        <taxon>Hexapoda</taxon>
        <taxon>Insecta</taxon>
        <taxon>Pterygota</taxon>
        <taxon>Neoptera</taxon>
        <taxon>Endopterygota</taxon>
        <taxon>Hymenoptera</taxon>
        <taxon>Apocrita</taxon>
        <taxon>Ichneumonoidea</taxon>
        <taxon>Braconidae</taxon>
        <taxon>Braconinae</taxon>
        <taxon>Habrobracon</taxon>
    </lineage>
</organism>
<name>A0A455LAP2_9HYME</name>